<accession>A0A426YJI7</accession>
<dbReference type="PANTHER" id="PTHR45621">
    <property type="entry name" value="OS01G0588500 PROTEIN-RELATED"/>
    <property type="match status" value="1"/>
</dbReference>
<evidence type="ECO:0008006" key="4">
    <source>
        <dbReference type="Google" id="ProtNLM"/>
    </source>
</evidence>
<name>A0A426YJI7_ENSVE</name>
<evidence type="ECO:0000313" key="3">
    <source>
        <dbReference type="Proteomes" id="UP000287651"/>
    </source>
</evidence>
<protein>
    <recommendedName>
        <fullName evidence="4">Protein kinase domain-containing protein</fullName>
    </recommendedName>
</protein>
<dbReference type="InterPro" id="IPR050823">
    <property type="entry name" value="Plant_Ser_Thr_Prot_Kinase"/>
</dbReference>
<organism evidence="2 3">
    <name type="scientific">Ensete ventricosum</name>
    <name type="common">Abyssinian banana</name>
    <name type="synonym">Musa ensete</name>
    <dbReference type="NCBI Taxonomy" id="4639"/>
    <lineage>
        <taxon>Eukaryota</taxon>
        <taxon>Viridiplantae</taxon>
        <taxon>Streptophyta</taxon>
        <taxon>Embryophyta</taxon>
        <taxon>Tracheophyta</taxon>
        <taxon>Spermatophyta</taxon>
        <taxon>Magnoliopsida</taxon>
        <taxon>Liliopsida</taxon>
        <taxon>Zingiberales</taxon>
        <taxon>Musaceae</taxon>
        <taxon>Ensete</taxon>
    </lineage>
</organism>
<reference evidence="2 3" key="1">
    <citation type="journal article" date="2014" name="Agronomy (Basel)">
        <title>A Draft Genome Sequence for Ensete ventricosum, the Drought-Tolerant Tree Against Hunger.</title>
        <authorList>
            <person name="Harrison J."/>
            <person name="Moore K.A."/>
            <person name="Paszkiewicz K."/>
            <person name="Jones T."/>
            <person name="Grant M."/>
            <person name="Ambacheew D."/>
            <person name="Muzemil S."/>
            <person name="Studholme D.J."/>
        </authorList>
    </citation>
    <scope>NUCLEOTIDE SEQUENCE [LARGE SCALE GENOMIC DNA]</scope>
</reference>
<dbReference type="Gene3D" id="1.10.510.10">
    <property type="entry name" value="Transferase(Phosphotransferase) domain 1"/>
    <property type="match status" value="1"/>
</dbReference>
<sequence>MGNCGFRGSPSSYRVSSNAKSGGGGFGSVYKGFVTQDLKEGFHPLQVAVKVHDADNSFQGHREWLTIVEVSPSKQPLCYLNIHLIHGFYHMSSFSNDKCFSLFNSQDYNAKLSDFGLAKDGPVGDKSHVSTRIMGTYGYAAPEYLMTGSIKGEHQ</sequence>
<dbReference type="SUPFAM" id="SSF56112">
    <property type="entry name" value="Protein kinase-like (PK-like)"/>
    <property type="match status" value="1"/>
</dbReference>
<feature type="compositionally biased region" description="Polar residues" evidence="1">
    <location>
        <begin position="9"/>
        <end position="19"/>
    </location>
</feature>
<feature type="region of interest" description="Disordered" evidence="1">
    <location>
        <begin position="1"/>
        <end position="21"/>
    </location>
</feature>
<dbReference type="EMBL" id="AMZH03011971">
    <property type="protein sequence ID" value="RRT51919.1"/>
    <property type="molecule type" value="Genomic_DNA"/>
</dbReference>
<evidence type="ECO:0000313" key="2">
    <source>
        <dbReference type="EMBL" id="RRT51919.1"/>
    </source>
</evidence>
<dbReference type="AlphaFoldDB" id="A0A426YJI7"/>
<evidence type="ECO:0000256" key="1">
    <source>
        <dbReference type="SAM" id="MobiDB-lite"/>
    </source>
</evidence>
<proteinExistence type="predicted"/>
<dbReference type="Proteomes" id="UP000287651">
    <property type="component" value="Unassembled WGS sequence"/>
</dbReference>
<comment type="caution">
    <text evidence="2">The sequence shown here is derived from an EMBL/GenBank/DDBJ whole genome shotgun (WGS) entry which is preliminary data.</text>
</comment>
<dbReference type="Gene3D" id="3.30.200.20">
    <property type="entry name" value="Phosphorylase Kinase, domain 1"/>
    <property type="match status" value="1"/>
</dbReference>
<dbReference type="InterPro" id="IPR011009">
    <property type="entry name" value="Kinase-like_dom_sf"/>
</dbReference>
<gene>
    <name evidence="2" type="ORF">B296_00032590</name>
</gene>